<feature type="transmembrane region" description="Helical" evidence="7">
    <location>
        <begin position="365"/>
        <end position="387"/>
    </location>
</feature>
<evidence type="ECO:0000256" key="2">
    <source>
        <dbReference type="ARBA" id="ARBA00022448"/>
    </source>
</evidence>
<dbReference type="InterPro" id="IPR020846">
    <property type="entry name" value="MFS_dom"/>
</dbReference>
<name>A0ABV6RTK0_9GAMM</name>
<feature type="transmembrane region" description="Helical" evidence="7">
    <location>
        <begin position="168"/>
        <end position="189"/>
    </location>
</feature>
<dbReference type="SUPFAM" id="SSF103473">
    <property type="entry name" value="MFS general substrate transporter"/>
    <property type="match status" value="1"/>
</dbReference>
<dbReference type="Proteomes" id="UP001589896">
    <property type="component" value="Unassembled WGS sequence"/>
</dbReference>
<sequence length="476" mass="47571">MTAIQTRGGGRRGLGLALIAAAQFVVIMDTSIIGVALPDIQQALGFSPESLSWVFNAYVVAFGGLLLLGGRLSDLFGARKMFTTGWLVLIAGSIMAGAAGTAGVEIAGRAVQGAGAALIAPAALTLLMTLFGGTAELGKAFAVYGAAAPIGGTAGVFLGGVLTEYISWPWVFYVTVPIAAIVVLLTPFALPPVAGVPHGHIDLAGAITVTAGLASVVYGVVRAPEVGWGSAEALIALIGGGLLLVAFIIIQSRKRQPLLRLGIFRTPQLGAANVAQLLLGAAWVPMWFFLNLYLQQVLGAGAFASGAALLPMTALIVLGMVALAPRLQAKFGAKPLIVSGLLVLGAGLVWLALVRPDGSYVADVLPASLVAALGMALAFVPSLGTAIGAARPEETGVASGLVSTSYQIGSAVGLAVLTAVAAAFTGPALDATALTSGYSAAFAGAAIVAFVGAIVAAATLRKTSAPAEALEAELAA</sequence>
<keyword evidence="5 7" id="KW-1133">Transmembrane helix</keyword>
<protein>
    <submittedName>
        <fullName evidence="9">MFS transporter</fullName>
    </submittedName>
</protein>
<feature type="transmembrane region" description="Helical" evidence="7">
    <location>
        <begin position="110"/>
        <end position="131"/>
    </location>
</feature>
<feature type="transmembrane region" description="Helical" evidence="7">
    <location>
        <begin position="50"/>
        <end position="69"/>
    </location>
</feature>
<keyword evidence="10" id="KW-1185">Reference proteome</keyword>
<dbReference type="Pfam" id="PF07690">
    <property type="entry name" value="MFS_1"/>
    <property type="match status" value="1"/>
</dbReference>
<feature type="transmembrane region" description="Helical" evidence="7">
    <location>
        <begin position="438"/>
        <end position="460"/>
    </location>
</feature>
<feature type="transmembrane region" description="Helical" evidence="7">
    <location>
        <begin position="408"/>
        <end position="426"/>
    </location>
</feature>
<feature type="transmembrane region" description="Helical" evidence="7">
    <location>
        <begin position="201"/>
        <end position="221"/>
    </location>
</feature>
<dbReference type="InterPro" id="IPR011701">
    <property type="entry name" value="MFS"/>
</dbReference>
<feature type="transmembrane region" description="Helical" evidence="7">
    <location>
        <begin position="81"/>
        <end position="104"/>
    </location>
</feature>
<evidence type="ECO:0000259" key="8">
    <source>
        <dbReference type="PROSITE" id="PS50850"/>
    </source>
</evidence>
<feature type="transmembrane region" description="Helical" evidence="7">
    <location>
        <begin position="336"/>
        <end position="353"/>
    </location>
</feature>
<accession>A0ABV6RTK0</accession>
<evidence type="ECO:0000313" key="9">
    <source>
        <dbReference type="EMBL" id="MFC0680309.1"/>
    </source>
</evidence>
<dbReference type="PROSITE" id="PS50850">
    <property type="entry name" value="MFS"/>
    <property type="match status" value="1"/>
</dbReference>
<dbReference type="PANTHER" id="PTHR42718">
    <property type="entry name" value="MAJOR FACILITATOR SUPERFAMILY MULTIDRUG TRANSPORTER MFSC"/>
    <property type="match status" value="1"/>
</dbReference>
<evidence type="ECO:0000256" key="3">
    <source>
        <dbReference type="ARBA" id="ARBA00022475"/>
    </source>
</evidence>
<feature type="transmembrane region" description="Helical" evidence="7">
    <location>
        <begin position="233"/>
        <end position="250"/>
    </location>
</feature>
<dbReference type="Gene3D" id="1.20.1250.20">
    <property type="entry name" value="MFS general substrate transporter like domains"/>
    <property type="match status" value="1"/>
</dbReference>
<feature type="transmembrane region" description="Helical" evidence="7">
    <location>
        <begin position="302"/>
        <end position="324"/>
    </location>
</feature>
<evidence type="ECO:0000256" key="6">
    <source>
        <dbReference type="ARBA" id="ARBA00023136"/>
    </source>
</evidence>
<evidence type="ECO:0000256" key="1">
    <source>
        <dbReference type="ARBA" id="ARBA00004651"/>
    </source>
</evidence>
<keyword evidence="4 7" id="KW-0812">Transmembrane</keyword>
<feature type="transmembrane region" description="Helical" evidence="7">
    <location>
        <begin position="271"/>
        <end position="290"/>
    </location>
</feature>
<dbReference type="RefSeq" id="WP_386671930.1">
    <property type="nucleotide sequence ID" value="NZ_JBHLTG010000005.1"/>
</dbReference>
<keyword evidence="2" id="KW-0813">Transport</keyword>
<gene>
    <name evidence="9" type="ORF">ACFFGH_20940</name>
</gene>
<keyword evidence="6 7" id="KW-0472">Membrane</keyword>
<dbReference type="PANTHER" id="PTHR42718:SF46">
    <property type="entry name" value="BLR6921 PROTEIN"/>
    <property type="match status" value="1"/>
</dbReference>
<feature type="domain" description="Major facilitator superfamily (MFS) profile" evidence="8">
    <location>
        <begin position="15"/>
        <end position="464"/>
    </location>
</feature>
<comment type="subcellular location">
    <subcellularLocation>
        <location evidence="1">Cell membrane</location>
        <topology evidence="1">Multi-pass membrane protein</topology>
    </subcellularLocation>
</comment>
<dbReference type="Gene3D" id="1.20.1720.10">
    <property type="entry name" value="Multidrug resistance protein D"/>
    <property type="match status" value="1"/>
</dbReference>
<feature type="transmembrane region" description="Helical" evidence="7">
    <location>
        <begin position="14"/>
        <end position="38"/>
    </location>
</feature>
<dbReference type="InterPro" id="IPR036259">
    <property type="entry name" value="MFS_trans_sf"/>
</dbReference>
<evidence type="ECO:0000313" key="10">
    <source>
        <dbReference type="Proteomes" id="UP001589896"/>
    </source>
</evidence>
<dbReference type="EMBL" id="JBHLTG010000005">
    <property type="protein sequence ID" value="MFC0680309.1"/>
    <property type="molecule type" value="Genomic_DNA"/>
</dbReference>
<evidence type="ECO:0000256" key="5">
    <source>
        <dbReference type="ARBA" id="ARBA00022989"/>
    </source>
</evidence>
<organism evidence="9 10">
    <name type="scientific">Lysobacter korlensis</name>
    <dbReference type="NCBI Taxonomy" id="553636"/>
    <lineage>
        <taxon>Bacteria</taxon>
        <taxon>Pseudomonadati</taxon>
        <taxon>Pseudomonadota</taxon>
        <taxon>Gammaproteobacteria</taxon>
        <taxon>Lysobacterales</taxon>
        <taxon>Lysobacteraceae</taxon>
        <taxon>Lysobacter</taxon>
    </lineage>
</organism>
<dbReference type="CDD" id="cd17321">
    <property type="entry name" value="MFS_MMR_MDR_like"/>
    <property type="match status" value="1"/>
</dbReference>
<proteinExistence type="predicted"/>
<keyword evidence="3" id="KW-1003">Cell membrane</keyword>
<evidence type="ECO:0000256" key="4">
    <source>
        <dbReference type="ARBA" id="ARBA00022692"/>
    </source>
</evidence>
<comment type="caution">
    <text evidence="9">The sequence shown here is derived from an EMBL/GenBank/DDBJ whole genome shotgun (WGS) entry which is preliminary data.</text>
</comment>
<reference evidence="9 10" key="1">
    <citation type="submission" date="2024-09" db="EMBL/GenBank/DDBJ databases">
        <authorList>
            <person name="Sun Q."/>
            <person name="Mori K."/>
        </authorList>
    </citation>
    <scope>NUCLEOTIDE SEQUENCE [LARGE SCALE GENOMIC DNA]</scope>
    <source>
        <strain evidence="9 10">KCTC 23076</strain>
    </source>
</reference>
<evidence type="ECO:0000256" key="7">
    <source>
        <dbReference type="SAM" id="Phobius"/>
    </source>
</evidence>
<feature type="transmembrane region" description="Helical" evidence="7">
    <location>
        <begin position="143"/>
        <end position="162"/>
    </location>
</feature>